<evidence type="ECO:0000256" key="5">
    <source>
        <dbReference type="PIRSR" id="PIRSR009283-1"/>
    </source>
</evidence>
<dbReference type="PANTHER" id="PTHR11959">
    <property type="entry name" value="4-HYDROXYPHENYLPYRUVATE DIOXYGENASE"/>
    <property type="match status" value="1"/>
</dbReference>
<dbReference type="Pfam" id="PF14696">
    <property type="entry name" value="Glyoxalase_5"/>
    <property type="match status" value="1"/>
</dbReference>
<dbReference type="FunFam" id="3.10.180.10:FF:000018">
    <property type="entry name" value="4-hydroxyphenylpyruvate dioxygenase"/>
    <property type="match status" value="1"/>
</dbReference>
<gene>
    <name evidence="8" type="ORF">FBZ87_104720</name>
</gene>
<dbReference type="InterPro" id="IPR041736">
    <property type="entry name" value="4OHPhenylPyrv_dOase_N"/>
</dbReference>
<keyword evidence="8" id="KW-0670">Pyruvate</keyword>
<dbReference type="InterPro" id="IPR041735">
    <property type="entry name" value="4OHPhenylPyrv_dOase_C"/>
</dbReference>
<protein>
    <submittedName>
        <fullName evidence="8">4-hydroxyphenylpyruvate dioxygenase</fullName>
    </submittedName>
</protein>
<dbReference type="Gene3D" id="3.10.180.10">
    <property type="entry name" value="2,3-Dihydroxybiphenyl 1,2-Dioxygenase, domain 1"/>
    <property type="match status" value="2"/>
</dbReference>
<dbReference type="PROSITE" id="PS51819">
    <property type="entry name" value="VOC"/>
    <property type="match status" value="2"/>
</dbReference>
<keyword evidence="2 5" id="KW-0479">Metal-binding</keyword>
<dbReference type="SUPFAM" id="SSF54593">
    <property type="entry name" value="Glyoxalase/Bleomycin resistance protein/Dihydroxybiphenyl dioxygenase"/>
    <property type="match status" value="1"/>
</dbReference>
<dbReference type="PIRSF" id="PIRSF009283">
    <property type="entry name" value="HPP_dOase"/>
    <property type="match status" value="1"/>
</dbReference>
<dbReference type="CDD" id="cd07250">
    <property type="entry name" value="HPPD_C_like"/>
    <property type="match status" value="1"/>
</dbReference>
<keyword evidence="8" id="KW-0223">Dioxygenase</keyword>
<proteinExistence type="inferred from homology"/>
<dbReference type="GO" id="GO:0046872">
    <property type="term" value="F:metal ion binding"/>
    <property type="evidence" value="ECO:0007669"/>
    <property type="project" value="UniProtKB-KW"/>
</dbReference>
<dbReference type="Proteomes" id="UP000320516">
    <property type="component" value="Unassembled WGS sequence"/>
</dbReference>
<dbReference type="GO" id="GO:0006572">
    <property type="term" value="P:L-tyrosine catabolic process"/>
    <property type="evidence" value="ECO:0007669"/>
    <property type="project" value="TreeGrafter"/>
</dbReference>
<evidence type="ECO:0000313" key="8">
    <source>
        <dbReference type="EMBL" id="TWB75607.1"/>
    </source>
</evidence>
<dbReference type="CDD" id="cd08342">
    <property type="entry name" value="HPPD_N_like"/>
    <property type="match status" value="1"/>
</dbReference>
<evidence type="ECO:0000313" key="9">
    <source>
        <dbReference type="Proteomes" id="UP000320516"/>
    </source>
</evidence>
<dbReference type="PANTHER" id="PTHR11959:SF1">
    <property type="entry name" value="4-HYDROXYPHENYLPYRUVATE DIOXYGENASE"/>
    <property type="match status" value="1"/>
</dbReference>
<keyword evidence="8" id="KW-0560">Oxidoreductase</keyword>
<feature type="binding site" evidence="5">
    <location>
        <position position="348"/>
    </location>
    <ligand>
        <name>Fe cation</name>
        <dbReference type="ChEBI" id="CHEBI:24875"/>
    </ligand>
</feature>
<dbReference type="EMBL" id="VITV01000004">
    <property type="protein sequence ID" value="TWB75607.1"/>
    <property type="molecule type" value="Genomic_DNA"/>
</dbReference>
<dbReference type="InterPro" id="IPR037523">
    <property type="entry name" value="VOC_core"/>
</dbReference>
<keyword evidence="4 5" id="KW-0408">Iron</keyword>
<evidence type="ECO:0000256" key="1">
    <source>
        <dbReference type="ARBA" id="ARBA00005877"/>
    </source>
</evidence>
<comment type="caution">
    <text evidence="8">The sequence shown here is derived from an EMBL/GenBank/DDBJ whole genome shotgun (WGS) entry which is preliminary data.</text>
</comment>
<keyword evidence="3" id="KW-0677">Repeat</keyword>
<evidence type="ECO:0000256" key="2">
    <source>
        <dbReference type="ARBA" id="ARBA00022723"/>
    </source>
</evidence>
<dbReference type="RefSeq" id="WP_246134406.1">
    <property type="nucleotide sequence ID" value="NZ_VITV01000004.1"/>
</dbReference>
<organism evidence="8 9">
    <name type="scientific">Nitrospirillum amazonense</name>
    <dbReference type="NCBI Taxonomy" id="28077"/>
    <lineage>
        <taxon>Bacteria</taxon>
        <taxon>Pseudomonadati</taxon>
        <taxon>Pseudomonadota</taxon>
        <taxon>Alphaproteobacteria</taxon>
        <taxon>Rhodospirillales</taxon>
        <taxon>Azospirillaceae</taxon>
        <taxon>Nitrospirillum</taxon>
    </lineage>
</organism>
<comment type="similarity">
    <text evidence="1">Belongs to the 4HPPD family.</text>
</comment>
<comment type="cofactor">
    <cofactor evidence="5">
        <name>Fe cation</name>
        <dbReference type="ChEBI" id="CHEBI:24875"/>
    </cofactor>
    <text evidence="5">Binds 1 Fe cation per subunit.</text>
</comment>
<reference evidence="8 9" key="1">
    <citation type="submission" date="2019-06" db="EMBL/GenBank/DDBJ databases">
        <title>Genomic Encyclopedia of Type Strains, Phase IV (KMG-V): Genome sequencing to study the core and pangenomes of soil and plant-associated prokaryotes.</title>
        <authorList>
            <person name="Whitman W."/>
        </authorList>
    </citation>
    <scope>NUCLEOTIDE SEQUENCE [LARGE SCALE GENOMIC DNA]</scope>
    <source>
        <strain evidence="8 9">BR 12005</strain>
    </source>
</reference>
<feature type="binding site" evidence="5">
    <location>
        <position position="270"/>
    </location>
    <ligand>
        <name>Fe cation</name>
        <dbReference type="ChEBI" id="CHEBI:24875"/>
    </ligand>
</feature>
<accession>A0A560JX71</accession>
<dbReference type="GO" id="GO:0003868">
    <property type="term" value="F:4-hydroxyphenylpyruvate dioxygenase activity"/>
    <property type="evidence" value="ECO:0007669"/>
    <property type="project" value="InterPro"/>
</dbReference>
<feature type="domain" description="VOC" evidence="7">
    <location>
        <begin position="184"/>
        <end position="339"/>
    </location>
</feature>
<evidence type="ECO:0000256" key="4">
    <source>
        <dbReference type="ARBA" id="ARBA00023004"/>
    </source>
</evidence>
<feature type="region of interest" description="Disordered" evidence="6">
    <location>
        <begin position="1"/>
        <end position="24"/>
    </location>
</feature>
<feature type="binding site" evidence="5">
    <location>
        <position position="187"/>
    </location>
    <ligand>
        <name>Fe cation</name>
        <dbReference type="ChEBI" id="CHEBI:24875"/>
    </ligand>
</feature>
<dbReference type="Pfam" id="PF00903">
    <property type="entry name" value="Glyoxalase"/>
    <property type="match status" value="1"/>
</dbReference>
<feature type="compositionally biased region" description="Low complexity" evidence="6">
    <location>
        <begin position="1"/>
        <end position="20"/>
    </location>
</feature>
<evidence type="ECO:0000259" key="7">
    <source>
        <dbReference type="PROSITE" id="PS51819"/>
    </source>
</evidence>
<dbReference type="InterPro" id="IPR004360">
    <property type="entry name" value="Glyas_Fos-R_dOase_dom"/>
</dbReference>
<feature type="domain" description="VOC" evidence="7">
    <location>
        <begin position="39"/>
        <end position="156"/>
    </location>
</feature>
<dbReference type="AlphaFoldDB" id="A0A560JX71"/>
<dbReference type="FunFam" id="3.10.180.10:FF:000007">
    <property type="entry name" value="4-hydroxyphenylpyruvate dioxygenase"/>
    <property type="match status" value="1"/>
</dbReference>
<dbReference type="NCBIfam" id="TIGR01263">
    <property type="entry name" value="4HPPD"/>
    <property type="match status" value="1"/>
</dbReference>
<dbReference type="InterPro" id="IPR029068">
    <property type="entry name" value="Glyas_Bleomycin-R_OHBP_Dase"/>
</dbReference>
<dbReference type="InterPro" id="IPR005956">
    <property type="entry name" value="4OHPhenylPyrv_dOase"/>
</dbReference>
<evidence type="ECO:0000256" key="3">
    <source>
        <dbReference type="ARBA" id="ARBA00022737"/>
    </source>
</evidence>
<sequence>MSTPTASTPTTPSSPSSSGPVAEAVAGGDLWENPLGTDGFEFVEYTAEDTEALGRLFEAMGFTKVARHRSKNVVLYRQGDINFIVNAEPDSLAQRFAREHGPSACAMAFRVKDAGEALKHAVAQGAKEVKGTVGPMELNIPAIEGIGGSLLYLVDRYNSPSIYDIDFVPIEGADQNPVGAGLKLIDHLTHNVRKGRMDPISEFYGKIFGFRQIRYFDITGEYTGLTSRALTAPCGKIRIPINESKSEQGADKLDQIQEFIEAYKGEGIQHIALLTDDIIATWDKLKAAGVKFMTPPPDTYYEMLEERLPGHGQPVEELKSRGILLDGKDNRYLLQIFTETAIGPIFFEIIQRKGDEGFGEGNFRALFVSMERDQIRRGVLKVAE</sequence>
<evidence type="ECO:0000256" key="6">
    <source>
        <dbReference type="SAM" id="MobiDB-lite"/>
    </source>
</evidence>
<name>A0A560JX71_9PROT</name>